<evidence type="ECO:0000256" key="5">
    <source>
        <dbReference type="ARBA" id="ARBA00022833"/>
    </source>
</evidence>
<evidence type="ECO:0008006" key="15">
    <source>
        <dbReference type="Google" id="ProtNLM"/>
    </source>
</evidence>
<comment type="similarity">
    <text evidence="2">Belongs to the RRN7/TAF1B family.</text>
</comment>
<dbReference type="InterPro" id="IPR033599">
    <property type="entry name" value="TAF1B/Rrn7"/>
</dbReference>
<evidence type="ECO:0000256" key="3">
    <source>
        <dbReference type="ARBA" id="ARBA00022723"/>
    </source>
</evidence>
<keyword evidence="9" id="KW-0539">Nucleus</keyword>
<keyword evidence="7" id="KW-0238">DNA-binding</keyword>
<comment type="subcellular location">
    <subcellularLocation>
        <location evidence="1">Nucleus</location>
        <location evidence="1">Nucleolus</location>
    </subcellularLocation>
</comment>
<dbReference type="AlphaFoldDB" id="A0A139A7L8"/>
<sequence length="591" mass="67179">MSLPSSQSRNRPQSQSQSSRRRECPVCRSTVFRWDPSTASYVCQLGHRLEGFRQEEGEETLPSGALRLRRPTGQRKRKKVMRHTYKNLMASRQMEFHRLEALQIVLKAQVQILVHKMNLPAQLDTIVRDLWLLYVNVNPTAIEISENEAKGLQVDTEELESDSESSPSEVSEEENLDERLRNDPLFQESDEETDDERARNDHPRGRDSERDQQPELAEDVEKARLRSHHLTNRLHMSVTVSLCYLGCVWLRVPVLMKDFHRWMSSGRLPYISAADVALPQGLRDLLWGTANKFLRPPAIPSVDELFLRASAVALRLKEAHRISFPPLNFPIVVFRFIEALLLPPEFYPPLRSLLQVFRFEGSFKVNATVDRKNHPEVVLIAIFVVLMKMVYGLDGYSREMDSNPLSKRMPPFATWVRAMSEAKLDGIDAGGVPSGIENLETFIARNPDKYMSFVSETVIGAETNPAYEAFMKSLNPKPPRSSTAASVHCDQDTKEFTVQPTSTLPLYHDINIKTLTGSRPGFPYRIENSCTPLNELNPSYLFVLDRCAEVVGVEPLLLHKTVRRLEQELVVEQGWMTKLANTAASAASKVS</sequence>
<dbReference type="STRING" id="1344416.A0A139A7L8"/>
<dbReference type="Pfam" id="PF20644">
    <property type="entry name" value="Rrn7_cyclin_N"/>
    <property type="match status" value="1"/>
</dbReference>
<feature type="region of interest" description="Disordered" evidence="10">
    <location>
        <begin position="1"/>
        <end position="22"/>
    </location>
</feature>
<dbReference type="OrthoDB" id="2150404at2759"/>
<dbReference type="GO" id="GO:0042790">
    <property type="term" value="P:nucleolar large rRNA transcription by RNA polymerase I"/>
    <property type="evidence" value="ECO:0007669"/>
    <property type="project" value="TreeGrafter"/>
</dbReference>
<evidence type="ECO:0000256" key="8">
    <source>
        <dbReference type="ARBA" id="ARBA00023163"/>
    </source>
</evidence>
<accession>A0A139A7L8</accession>
<evidence type="ECO:0000313" key="14">
    <source>
        <dbReference type="Proteomes" id="UP000070544"/>
    </source>
</evidence>
<evidence type="ECO:0000256" key="4">
    <source>
        <dbReference type="ARBA" id="ARBA00022771"/>
    </source>
</evidence>
<gene>
    <name evidence="13" type="ORF">M427DRAFT_72021</name>
</gene>
<keyword evidence="3" id="KW-0479">Metal-binding</keyword>
<keyword evidence="5" id="KW-0862">Zinc</keyword>
<organism evidence="13 14">
    <name type="scientific">Gonapodya prolifera (strain JEL478)</name>
    <name type="common">Monoblepharis prolifera</name>
    <dbReference type="NCBI Taxonomy" id="1344416"/>
    <lineage>
        <taxon>Eukaryota</taxon>
        <taxon>Fungi</taxon>
        <taxon>Fungi incertae sedis</taxon>
        <taxon>Chytridiomycota</taxon>
        <taxon>Chytridiomycota incertae sedis</taxon>
        <taxon>Monoblepharidomycetes</taxon>
        <taxon>Monoblepharidales</taxon>
        <taxon>Gonapodyaceae</taxon>
        <taxon>Gonapodya</taxon>
    </lineage>
</organism>
<evidence type="ECO:0000256" key="2">
    <source>
        <dbReference type="ARBA" id="ARBA00006899"/>
    </source>
</evidence>
<feature type="domain" description="Rrn7/TAF1B N-terminal cyclin" evidence="11">
    <location>
        <begin position="102"/>
        <end position="275"/>
    </location>
</feature>
<dbReference type="Pfam" id="PF20645">
    <property type="entry name" value="Rrn7_cyclin_C"/>
    <property type="match status" value="1"/>
</dbReference>
<proteinExistence type="inferred from homology"/>
<name>A0A139A7L8_GONPJ</name>
<evidence type="ECO:0000256" key="9">
    <source>
        <dbReference type="ARBA" id="ARBA00023242"/>
    </source>
</evidence>
<evidence type="ECO:0000259" key="11">
    <source>
        <dbReference type="Pfam" id="PF20644"/>
    </source>
</evidence>
<protein>
    <recommendedName>
        <fullName evidence="15">RRN7-type domain-containing protein</fullName>
    </recommendedName>
</protein>
<dbReference type="EMBL" id="KQ965788">
    <property type="protein sequence ID" value="KXS12363.1"/>
    <property type="molecule type" value="Genomic_DNA"/>
</dbReference>
<evidence type="ECO:0000313" key="13">
    <source>
        <dbReference type="EMBL" id="KXS12363.1"/>
    </source>
</evidence>
<feature type="compositionally biased region" description="Low complexity" evidence="10">
    <location>
        <begin position="1"/>
        <end position="18"/>
    </location>
</feature>
<dbReference type="GO" id="GO:0001164">
    <property type="term" value="F:RNA polymerase I core promoter sequence-specific DNA binding"/>
    <property type="evidence" value="ECO:0007669"/>
    <property type="project" value="InterPro"/>
</dbReference>
<feature type="compositionally biased region" description="Basic and acidic residues" evidence="10">
    <location>
        <begin position="196"/>
        <end position="219"/>
    </location>
</feature>
<dbReference type="PANTHER" id="PTHR31576:SF2">
    <property type="entry name" value="TATA BOX-BINDING PROTEIN-ASSOCIATED FACTOR RNA POLYMERASE I SUBUNIT B"/>
    <property type="match status" value="1"/>
</dbReference>
<dbReference type="GO" id="GO:0008270">
    <property type="term" value="F:zinc ion binding"/>
    <property type="evidence" value="ECO:0007669"/>
    <property type="project" value="UniProtKB-KW"/>
</dbReference>
<evidence type="ECO:0000256" key="1">
    <source>
        <dbReference type="ARBA" id="ARBA00004604"/>
    </source>
</evidence>
<feature type="region of interest" description="Disordered" evidence="10">
    <location>
        <begin position="148"/>
        <end position="219"/>
    </location>
</feature>
<evidence type="ECO:0000259" key="12">
    <source>
        <dbReference type="Pfam" id="PF20645"/>
    </source>
</evidence>
<dbReference type="PANTHER" id="PTHR31576">
    <property type="entry name" value="TATA BOX-BINDING PROTEIN-ASSOCIATED FACTOR RNA POLYMERASE I SUBUNIT B"/>
    <property type="match status" value="1"/>
</dbReference>
<keyword evidence="8" id="KW-0804">Transcription</keyword>
<dbReference type="InterPro" id="IPR048540">
    <property type="entry name" value="Rrn7_cyclin_N"/>
</dbReference>
<keyword evidence="14" id="KW-1185">Reference proteome</keyword>
<evidence type="ECO:0000256" key="7">
    <source>
        <dbReference type="ARBA" id="ARBA00023125"/>
    </source>
</evidence>
<keyword evidence="4" id="KW-0863">Zinc-finger</keyword>
<evidence type="ECO:0000256" key="10">
    <source>
        <dbReference type="SAM" id="MobiDB-lite"/>
    </source>
</evidence>
<evidence type="ECO:0000256" key="6">
    <source>
        <dbReference type="ARBA" id="ARBA00023015"/>
    </source>
</evidence>
<keyword evidence="6" id="KW-0805">Transcription regulation</keyword>
<feature type="domain" description="Rrn7/TAF1B C-terminal cyclin" evidence="12">
    <location>
        <begin position="299"/>
        <end position="424"/>
    </location>
</feature>
<dbReference type="Proteomes" id="UP000070544">
    <property type="component" value="Unassembled WGS sequence"/>
</dbReference>
<reference evidence="13 14" key="1">
    <citation type="journal article" date="2015" name="Genome Biol. Evol.">
        <title>Phylogenomic analyses indicate that early fungi evolved digesting cell walls of algal ancestors of land plants.</title>
        <authorList>
            <person name="Chang Y."/>
            <person name="Wang S."/>
            <person name="Sekimoto S."/>
            <person name="Aerts A.L."/>
            <person name="Choi C."/>
            <person name="Clum A."/>
            <person name="LaButti K.M."/>
            <person name="Lindquist E.A."/>
            <person name="Yee Ngan C."/>
            <person name="Ohm R.A."/>
            <person name="Salamov A.A."/>
            <person name="Grigoriev I.V."/>
            <person name="Spatafora J.W."/>
            <person name="Berbee M.L."/>
        </authorList>
    </citation>
    <scope>NUCLEOTIDE SEQUENCE [LARGE SCALE GENOMIC DNA]</scope>
    <source>
        <strain evidence="13 14">JEL478</strain>
    </source>
</reference>
<dbReference type="InterPro" id="IPR048538">
    <property type="entry name" value="Rrn7_cyclin_C"/>
</dbReference>
<dbReference type="GO" id="GO:0070860">
    <property type="term" value="C:RNA polymerase I core factor complex"/>
    <property type="evidence" value="ECO:0007669"/>
    <property type="project" value="InterPro"/>
</dbReference>
<dbReference type="OMA" id="MAYESAM"/>